<evidence type="ECO:0000313" key="1">
    <source>
        <dbReference type="EMBL" id="KAI7961267.1"/>
    </source>
</evidence>
<gene>
    <name evidence="1" type="ORF">MJO28_001756</name>
</gene>
<keyword evidence="2" id="KW-1185">Reference proteome</keyword>
<name>A0ACC0EUV5_9BASI</name>
<organism evidence="1 2">
    <name type="scientific">Puccinia striiformis f. sp. tritici</name>
    <dbReference type="NCBI Taxonomy" id="168172"/>
    <lineage>
        <taxon>Eukaryota</taxon>
        <taxon>Fungi</taxon>
        <taxon>Dikarya</taxon>
        <taxon>Basidiomycota</taxon>
        <taxon>Pucciniomycotina</taxon>
        <taxon>Pucciniomycetes</taxon>
        <taxon>Pucciniales</taxon>
        <taxon>Pucciniaceae</taxon>
        <taxon>Puccinia</taxon>
    </lineage>
</organism>
<dbReference type="EMBL" id="CM045866">
    <property type="protein sequence ID" value="KAI7961267.1"/>
    <property type="molecule type" value="Genomic_DNA"/>
</dbReference>
<protein>
    <submittedName>
        <fullName evidence="1">Uncharacterized protein</fullName>
    </submittedName>
</protein>
<comment type="caution">
    <text evidence="1">The sequence shown here is derived from an EMBL/GenBank/DDBJ whole genome shotgun (WGS) entry which is preliminary data.</text>
</comment>
<dbReference type="Proteomes" id="UP001060170">
    <property type="component" value="Chromosome 2"/>
</dbReference>
<accession>A0ACC0EUV5</accession>
<evidence type="ECO:0000313" key="2">
    <source>
        <dbReference type="Proteomes" id="UP001060170"/>
    </source>
</evidence>
<proteinExistence type="predicted"/>
<sequence length="171" mass="19104">LSRLPFAQTRQPILLTSKIPEVIPNPTDPNPAKTNLTRKGRNTCAAAKQQEKVQEALKAPEPDKAINLSIRVITAALGTETCKPPRPIPSKSNQPTHPDTEQEESTPENILELRGLIPLPILDKVWQARALIWHLVNHLSLAGEKAEKNLRYYGLTVPDEYAQSHSDWMLN</sequence>
<reference evidence="1 2" key="3">
    <citation type="journal article" date="2022" name="Microbiol. Spectr.">
        <title>Folding features and dynamics of 3D genome architecture in plant fungal pathogens.</title>
        <authorList>
            <person name="Xia C."/>
        </authorList>
    </citation>
    <scope>NUCLEOTIDE SEQUENCE [LARGE SCALE GENOMIC DNA]</scope>
    <source>
        <strain evidence="1 2">93-210</strain>
    </source>
</reference>
<reference evidence="2" key="2">
    <citation type="journal article" date="2018" name="Mol. Plant Microbe Interact.">
        <title>Genome sequence resources for the wheat stripe rust pathogen (Puccinia striiformis f. sp. tritici) and the barley stripe rust pathogen (Puccinia striiformis f. sp. hordei).</title>
        <authorList>
            <person name="Xia C."/>
            <person name="Wang M."/>
            <person name="Yin C."/>
            <person name="Cornejo O.E."/>
            <person name="Hulbert S.H."/>
            <person name="Chen X."/>
        </authorList>
    </citation>
    <scope>NUCLEOTIDE SEQUENCE [LARGE SCALE GENOMIC DNA]</scope>
    <source>
        <strain evidence="2">93-210</strain>
    </source>
</reference>
<feature type="non-terminal residue" evidence="1">
    <location>
        <position position="1"/>
    </location>
</feature>
<reference evidence="2" key="1">
    <citation type="journal article" date="2018" name="BMC Genomics">
        <title>Genomic insights into host adaptation between the wheat stripe rust pathogen (Puccinia striiformis f. sp. tritici) and the barley stripe rust pathogen (Puccinia striiformis f. sp. hordei).</title>
        <authorList>
            <person name="Xia C."/>
            <person name="Wang M."/>
            <person name="Yin C."/>
            <person name="Cornejo O.E."/>
            <person name="Hulbert S.H."/>
            <person name="Chen X."/>
        </authorList>
    </citation>
    <scope>NUCLEOTIDE SEQUENCE [LARGE SCALE GENOMIC DNA]</scope>
    <source>
        <strain evidence="2">93-210</strain>
    </source>
</reference>